<dbReference type="PANTHER" id="PTHR47944:SF19">
    <property type="entry name" value="CYTOCHROME P450 77A4"/>
    <property type="match status" value="1"/>
</dbReference>
<gene>
    <name evidence="10" type="primary">LOC111017493</name>
</gene>
<dbReference type="Gene3D" id="1.10.630.10">
    <property type="entry name" value="Cytochrome P450"/>
    <property type="match status" value="1"/>
</dbReference>
<evidence type="ECO:0000313" key="10">
    <source>
        <dbReference type="RefSeq" id="XP_022148949.1"/>
    </source>
</evidence>
<dbReference type="SUPFAM" id="SSF48264">
    <property type="entry name" value="Cytochrome P450"/>
    <property type="match status" value="1"/>
</dbReference>
<dbReference type="GO" id="GO:0016705">
    <property type="term" value="F:oxidoreductase activity, acting on paired donors, with incorporation or reduction of molecular oxygen"/>
    <property type="evidence" value="ECO:0007669"/>
    <property type="project" value="InterPro"/>
</dbReference>
<protein>
    <submittedName>
        <fullName evidence="10">Isoleucine N-monooxygenase 2-like</fullName>
    </submittedName>
</protein>
<keyword evidence="5" id="KW-0560">Oxidoreductase</keyword>
<proteinExistence type="inferred from homology"/>
<evidence type="ECO:0000256" key="2">
    <source>
        <dbReference type="ARBA" id="ARBA00010617"/>
    </source>
</evidence>
<evidence type="ECO:0000256" key="6">
    <source>
        <dbReference type="ARBA" id="ARBA00023004"/>
    </source>
</evidence>
<evidence type="ECO:0000313" key="9">
    <source>
        <dbReference type="Proteomes" id="UP000504603"/>
    </source>
</evidence>
<reference evidence="10" key="1">
    <citation type="submission" date="2025-08" db="UniProtKB">
        <authorList>
            <consortium name="RefSeq"/>
        </authorList>
    </citation>
    <scope>IDENTIFICATION</scope>
    <source>
        <strain evidence="10">OHB3-1</strain>
    </source>
</reference>
<sequence>MEAFLSIMSQLADQKSSISITKTLSTLFVFMASIVAVMLRMKIRKHSAAAAVPEPVPLPPGPKPWPLLGCLPAIAMWSSHTTQPHKWVHAIMKQFDTEIACIRLGSTNIIPVTSPELALEFLKTHDAAFSSRPVPMINNILTCGFRGTIFTPSEDQWKKMKKILVSKILNSSTLRTMSAHIIHEADTLVRYIFTLTATHNNIVNVRSITQHFCGNIIRQMIFNTRYYGGGREDGGPTFEEEEHTQALFTILNHVYAFSISDYMPCLRTLDLDGHQKIVKNALKVIRKYDEHIINARVKRWKDGNNKEVVDILDILISLQDENGKSLLSIEEIKTQIMELQIATIDNPSNAVEWAMAELMNQPKILKKAVEELDREIGRERLVEESDIPKLKYLTSCARESFRLHPFSPFNVPHVSNSDIVVAGYLIPKGSEVLLSRSGLGRNPRIWEDPMRFDPERHLKDKTVELGLSEPYLRFITFTRGRRGCIGSSLGTTITMMLFARMLQAFSWSLPQGMTKIDFSESNELSLPKPLYLSVEPRLSRTMYLA</sequence>
<name>A0A6J1D5K2_MOMCH</name>
<keyword evidence="6 8" id="KW-0408">Iron</keyword>
<dbReference type="InterPro" id="IPR002401">
    <property type="entry name" value="Cyt_P450_E_grp-I"/>
</dbReference>
<dbReference type="PANTHER" id="PTHR47944">
    <property type="entry name" value="CYTOCHROME P450 98A9"/>
    <property type="match status" value="1"/>
</dbReference>
<keyword evidence="7" id="KW-0503">Monooxygenase</keyword>
<dbReference type="KEGG" id="mcha:111017493"/>
<keyword evidence="9" id="KW-1185">Reference proteome</keyword>
<dbReference type="AlphaFoldDB" id="A0A6J1D5K2"/>
<dbReference type="GeneID" id="111017493"/>
<keyword evidence="3 8" id="KW-0349">Heme</keyword>
<comment type="similarity">
    <text evidence="2">Belongs to the cytochrome P450 family.</text>
</comment>
<dbReference type="InterPro" id="IPR036396">
    <property type="entry name" value="Cyt_P450_sf"/>
</dbReference>
<keyword evidence="4 8" id="KW-0479">Metal-binding</keyword>
<evidence type="ECO:0000256" key="5">
    <source>
        <dbReference type="ARBA" id="ARBA00023002"/>
    </source>
</evidence>
<evidence type="ECO:0000256" key="4">
    <source>
        <dbReference type="ARBA" id="ARBA00022723"/>
    </source>
</evidence>
<dbReference type="PRINTS" id="PR00463">
    <property type="entry name" value="EP450I"/>
</dbReference>
<dbReference type="GO" id="GO:0004497">
    <property type="term" value="F:monooxygenase activity"/>
    <property type="evidence" value="ECO:0007669"/>
    <property type="project" value="UniProtKB-KW"/>
</dbReference>
<evidence type="ECO:0000256" key="8">
    <source>
        <dbReference type="PIRSR" id="PIRSR602401-1"/>
    </source>
</evidence>
<dbReference type="GO" id="GO:0020037">
    <property type="term" value="F:heme binding"/>
    <property type="evidence" value="ECO:0007669"/>
    <property type="project" value="InterPro"/>
</dbReference>
<evidence type="ECO:0000256" key="7">
    <source>
        <dbReference type="ARBA" id="ARBA00023033"/>
    </source>
</evidence>
<feature type="binding site" description="axial binding residue" evidence="8">
    <location>
        <position position="484"/>
    </location>
    <ligand>
        <name>heme</name>
        <dbReference type="ChEBI" id="CHEBI:30413"/>
    </ligand>
    <ligandPart>
        <name>Fe</name>
        <dbReference type="ChEBI" id="CHEBI:18248"/>
    </ligandPart>
</feature>
<organism evidence="9 10">
    <name type="scientific">Momordica charantia</name>
    <name type="common">Bitter gourd</name>
    <name type="synonym">Balsam pear</name>
    <dbReference type="NCBI Taxonomy" id="3673"/>
    <lineage>
        <taxon>Eukaryota</taxon>
        <taxon>Viridiplantae</taxon>
        <taxon>Streptophyta</taxon>
        <taxon>Embryophyta</taxon>
        <taxon>Tracheophyta</taxon>
        <taxon>Spermatophyta</taxon>
        <taxon>Magnoliopsida</taxon>
        <taxon>eudicotyledons</taxon>
        <taxon>Gunneridae</taxon>
        <taxon>Pentapetalae</taxon>
        <taxon>rosids</taxon>
        <taxon>fabids</taxon>
        <taxon>Cucurbitales</taxon>
        <taxon>Cucurbitaceae</taxon>
        <taxon>Momordiceae</taxon>
        <taxon>Momordica</taxon>
    </lineage>
</organism>
<dbReference type="OrthoDB" id="2789670at2759"/>
<comment type="cofactor">
    <cofactor evidence="1 8">
        <name>heme</name>
        <dbReference type="ChEBI" id="CHEBI:30413"/>
    </cofactor>
</comment>
<dbReference type="RefSeq" id="XP_022148949.1">
    <property type="nucleotide sequence ID" value="XM_022293257.1"/>
</dbReference>
<dbReference type="InterPro" id="IPR001128">
    <property type="entry name" value="Cyt_P450"/>
</dbReference>
<accession>A0A6J1D5K2</accession>
<evidence type="ECO:0000256" key="1">
    <source>
        <dbReference type="ARBA" id="ARBA00001971"/>
    </source>
</evidence>
<dbReference type="GO" id="GO:0005506">
    <property type="term" value="F:iron ion binding"/>
    <property type="evidence" value="ECO:0007669"/>
    <property type="project" value="InterPro"/>
</dbReference>
<dbReference type="Pfam" id="PF00067">
    <property type="entry name" value="p450"/>
    <property type="match status" value="1"/>
</dbReference>
<dbReference type="Proteomes" id="UP000504603">
    <property type="component" value="Unplaced"/>
</dbReference>
<evidence type="ECO:0000256" key="3">
    <source>
        <dbReference type="ARBA" id="ARBA00022617"/>
    </source>
</evidence>